<organism evidence="3 4">
    <name type="scientific">Candidatus Kaiserbacteria bacterium RIFCSPHIGHO2_01_FULL_55_17</name>
    <dbReference type="NCBI Taxonomy" id="1798484"/>
    <lineage>
        <taxon>Bacteria</taxon>
        <taxon>Candidatus Kaiseribacteriota</taxon>
    </lineage>
</organism>
<evidence type="ECO:0000313" key="3">
    <source>
        <dbReference type="EMBL" id="OGG57435.1"/>
    </source>
</evidence>
<dbReference type="Proteomes" id="UP000177958">
    <property type="component" value="Unassembled WGS sequence"/>
</dbReference>
<name>A0A1F6D7S6_9BACT</name>
<keyword evidence="2" id="KW-1133">Transmembrane helix</keyword>
<reference evidence="3 4" key="1">
    <citation type="journal article" date="2016" name="Nat. Commun.">
        <title>Thousands of microbial genomes shed light on interconnected biogeochemical processes in an aquifer system.</title>
        <authorList>
            <person name="Anantharaman K."/>
            <person name="Brown C.T."/>
            <person name="Hug L.A."/>
            <person name="Sharon I."/>
            <person name="Castelle C.J."/>
            <person name="Probst A.J."/>
            <person name="Thomas B.C."/>
            <person name="Singh A."/>
            <person name="Wilkins M.J."/>
            <person name="Karaoz U."/>
            <person name="Brodie E.L."/>
            <person name="Williams K.H."/>
            <person name="Hubbard S.S."/>
            <person name="Banfield J.F."/>
        </authorList>
    </citation>
    <scope>NUCLEOTIDE SEQUENCE [LARGE SCALE GENOMIC DNA]</scope>
</reference>
<feature type="region of interest" description="Disordered" evidence="1">
    <location>
        <begin position="204"/>
        <end position="237"/>
    </location>
</feature>
<feature type="transmembrane region" description="Helical" evidence="2">
    <location>
        <begin position="33"/>
        <end position="55"/>
    </location>
</feature>
<evidence type="ECO:0000256" key="2">
    <source>
        <dbReference type="SAM" id="Phobius"/>
    </source>
</evidence>
<accession>A0A1F6D7S6</accession>
<keyword evidence="2" id="KW-0812">Transmembrane</keyword>
<comment type="caution">
    <text evidence="3">The sequence shown here is derived from an EMBL/GenBank/DDBJ whole genome shotgun (WGS) entry which is preliminary data.</text>
</comment>
<proteinExistence type="predicted"/>
<keyword evidence="2" id="KW-0472">Membrane</keyword>
<protein>
    <submittedName>
        <fullName evidence="3">Uncharacterized protein</fullName>
    </submittedName>
</protein>
<gene>
    <name evidence="3" type="ORF">A2853_03670</name>
</gene>
<dbReference type="AlphaFoldDB" id="A0A1F6D7S6"/>
<evidence type="ECO:0000313" key="4">
    <source>
        <dbReference type="Proteomes" id="UP000177958"/>
    </source>
</evidence>
<evidence type="ECO:0000256" key="1">
    <source>
        <dbReference type="SAM" id="MobiDB-lite"/>
    </source>
</evidence>
<sequence length="237" mass="24902">MPNTSAPPQSFIPHEASVGMGVRPGDRRGLADLLVLISIVLFVASSALAVGVFLYSGYLQSSAASKVDQLERAKAAFEPALINELTRLDDRMRTASELLNKHLSPSAFFQTLEQGTIKTIAFNSLDLNASNIEDITINMAGVAASVNAIAVQADLFSKSGALTSPIFSNINRQIDGVHFNLSAILDSPSVNYVRLVGAAAAAIPTEGESPFGPPPLEGEQQPTQQTPSEAPGSEVGL</sequence>
<dbReference type="EMBL" id="MFKX01000026">
    <property type="protein sequence ID" value="OGG57435.1"/>
    <property type="molecule type" value="Genomic_DNA"/>
</dbReference>